<feature type="transmembrane region" description="Helical" evidence="7">
    <location>
        <begin position="145"/>
        <end position="164"/>
    </location>
</feature>
<sequence>MPSTFDLKSPGLAWLVGLAAVIIILAGLKTAEALVIPVMLALFVGIICTPPLHFLTRLKVPPILAILIIVSFLVVFGGLLGMIVTTAIDNFITRLPDYQQRLEAEMIGLLPLLERFGAPVTSKQLLTHFNPSQVMDWVAKALSNLGSLLTNLFLIIFIVVFLLLEEATFPLKLRQALPNADKSLRNASQFVVQVNKYLVIKSTVSLVTGSVIAAWVWALGLDFPLLWGLIALLMNFIPNVGSILAAIPAILLAIVQLGFPQAGLVAAGYVVVNLVMGNLVEPRFMGKGLGLSPLVVFLSLILWGWLFGAAGMFLSIPLTMIAKIALEQSSSTQWVAVMLGNGAAETDSNSEDESKDLEESKALAAEQK</sequence>
<feature type="region of interest" description="Disordered" evidence="6">
    <location>
        <begin position="344"/>
        <end position="368"/>
    </location>
</feature>
<comment type="subcellular location">
    <subcellularLocation>
        <location evidence="1">Membrane</location>
        <topology evidence="1">Multi-pass membrane protein</topology>
    </subcellularLocation>
</comment>
<dbReference type="RefSeq" id="WP_084324512.1">
    <property type="nucleotide sequence ID" value="NZ_BSOR01000039.1"/>
</dbReference>
<gene>
    <name evidence="8" type="primary">tqsA</name>
    <name evidence="8" type="ORF">GCM10007878_22510</name>
</gene>
<dbReference type="Pfam" id="PF01594">
    <property type="entry name" value="AI-2E_transport"/>
    <property type="match status" value="1"/>
</dbReference>
<evidence type="ECO:0000313" key="9">
    <source>
        <dbReference type="Proteomes" id="UP001156682"/>
    </source>
</evidence>
<evidence type="ECO:0000256" key="4">
    <source>
        <dbReference type="ARBA" id="ARBA00022989"/>
    </source>
</evidence>
<proteinExistence type="inferred from homology"/>
<reference evidence="9" key="1">
    <citation type="journal article" date="2019" name="Int. J. Syst. Evol. Microbiol.">
        <title>The Global Catalogue of Microorganisms (GCM) 10K type strain sequencing project: providing services to taxonomists for standard genome sequencing and annotation.</title>
        <authorList>
            <consortium name="The Broad Institute Genomics Platform"/>
            <consortium name="The Broad Institute Genome Sequencing Center for Infectious Disease"/>
            <person name="Wu L."/>
            <person name="Ma J."/>
        </authorList>
    </citation>
    <scope>NUCLEOTIDE SEQUENCE [LARGE SCALE GENOMIC DNA]</scope>
    <source>
        <strain evidence="9">NBRC 100033</strain>
    </source>
</reference>
<dbReference type="PANTHER" id="PTHR21716">
    <property type="entry name" value="TRANSMEMBRANE PROTEIN"/>
    <property type="match status" value="1"/>
</dbReference>
<feature type="transmembrane region" description="Helical" evidence="7">
    <location>
        <begin position="225"/>
        <end position="255"/>
    </location>
</feature>
<protein>
    <submittedName>
        <fullName evidence="8">Membrane protein</fullName>
    </submittedName>
</protein>
<comment type="caution">
    <text evidence="8">The sequence shown here is derived from an EMBL/GenBank/DDBJ whole genome shotgun (WGS) entry which is preliminary data.</text>
</comment>
<dbReference type="PANTHER" id="PTHR21716:SF64">
    <property type="entry name" value="AI-2 TRANSPORT PROTEIN TQSA"/>
    <property type="match status" value="1"/>
</dbReference>
<evidence type="ECO:0000256" key="3">
    <source>
        <dbReference type="ARBA" id="ARBA00022692"/>
    </source>
</evidence>
<accession>A0ABQ6A0D0</accession>
<organism evidence="8 9">
    <name type="scientific">Marinospirillum insulare</name>
    <dbReference type="NCBI Taxonomy" id="217169"/>
    <lineage>
        <taxon>Bacteria</taxon>
        <taxon>Pseudomonadati</taxon>
        <taxon>Pseudomonadota</taxon>
        <taxon>Gammaproteobacteria</taxon>
        <taxon>Oceanospirillales</taxon>
        <taxon>Oceanospirillaceae</taxon>
        <taxon>Marinospirillum</taxon>
    </lineage>
</organism>
<evidence type="ECO:0000313" key="8">
    <source>
        <dbReference type="EMBL" id="GLR64813.1"/>
    </source>
</evidence>
<evidence type="ECO:0000256" key="7">
    <source>
        <dbReference type="SAM" id="Phobius"/>
    </source>
</evidence>
<dbReference type="EMBL" id="BSOR01000039">
    <property type="protein sequence ID" value="GLR64813.1"/>
    <property type="molecule type" value="Genomic_DNA"/>
</dbReference>
<keyword evidence="4 7" id="KW-1133">Transmembrane helix</keyword>
<dbReference type="InterPro" id="IPR002549">
    <property type="entry name" value="AI-2E-like"/>
</dbReference>
<keyword evidence="3 7" id="KW-0812">Transmembrane</keyword>
<evidence type="ECO:0000256" key="6">
    <source>
        <dbReference type="SAM" id="MobiDB-lite"/>
    </source>
</evidence>
<feature type="transmembrane region" description="Helical" evidence="7">
    <location>
        <begin position="12"/>
        <end position="28"/>
    </location>
</feature>
<evidence type="ECO:0000256" key="2">
    <source>
        <dbReference type="ARBA" id="ARBA00009773"/>
    </source>
</evidence>
<feature type="transmembrane region" description="Helical" evidence="7">
    <location>
        <begin position="63"/>
        <end position="88"/>
    </location>
</feature>
<feature type="transmembrane region" description="Helical" evidence="7">
    <location>
        <begin position="292"/>
        <end position="314"/>
    </location>
</feature>
<feature type="compositionally biased region" description="Basic and acidic residues" evidence="6">
    <location>
        <begin position="357"/>
        <end position="368"/>
    </location>
</feature>
<feature type="transmembrane region" description="Helical" evidence="7">
    <location>
        <begin position="34"/>
        <end position="56"/>
    </location>
</feature>
<evidence type="ECO:0000256" key="5">
    <source>
        <dbReference type="ARBA" id="ARBA00023136"/>
    </source>
</evidence>
<name>A0ABQ6A0D0_9GAMM</name>
<evidence type="ECO:0000256" key="1">
    <source>
        <dbReference type="ARBA" id="ARBA00004141"/>
    </source>
</evidence>
<dbReference type="Proteomes" id="UP001156682">
    <property type="component" value="Unassembled WGS sequence"/>
</dbReference>
<comment type="similarity">
    <text evidence="2">Belongs to the autoinducer-2 exporter (AI-2E) (TC 2.A.86) family.</text>
</comment>
<keyword evidence="9" id="KW-1185">Reference proteome</keyword>
<keyword evidence="5 7" id="KW-0472">Membrane</keyword>